<evidence type="ECO:0000313" key="1">
    <source>
        <dbReference type="EMBL" id="CAG8842025.1"/>
    </source>
</evidence>
<evidence type="ECO:0000313" key="2">
    <source>
        <dbReference type="Proteomes" id="UP000789901"/>
    </source>
</evidence>
<reference evidence="1 2" key="1">
    <citation type="submission" date="2021-06" db="EMBL/GenBank/DDBJ databases">
        <authorList>
            <person name="Kallberg Y."/>
            <person name="Tangrot J."/>
            <person name="Rosling A."/>
        </authorList>
    </citation>
    <scope>NUCLEOTIDE SEQUENCE [LARGE SCALE GENOMIC DNA]</scope>
    <source>
        <strain evidence="1 2">120-4 pot B 10/14</strain>
    </source>
</reference>
<gene>
    <name evidence="1" type="ORF">GMARGA_LOCUS35765</name>
</gene>
<organism evidence="1 2">
    <name type="scientific">Gigaspora margarita</name>
    <dbReference type="NCBI Taxonomy" id="4874"/>
    <lineage>
        <taxon>Eukaryota</taxon>
        <taxon>Fungi</taxon>
        <taxon>Fungi incertae sedis</taxon>
        <taxon>Mucoromycota</taxon>
        <taxon>Glomeromycotina</taxon>
        <taxon>Glomeromycetes</taxon>
        <taxon>Diversisporales</taxon>
        <taxon>Gigasporaceae</taxon>
        <taxon>Gigaspora</taxon>
    </lineage>
</organism>
<sequence length="88" mass="10464">RIIQNAWRRFKEREPSNARLAWLNEIIPSKKQNPFVPRYPFRLLMSGEKCGHKMPKGVSKNFGERYIPCDDLIVVAQHQDEELWEVVQ</sequence>
<accession>A0ABN7WYC8</accession>
<keyword evidence="2" id="KW-1185">Reference proteome</keyword>
<proteinExistence type="predicted"/>
<feature type="non-terminal residue" evidence="1">
    <location>
        <position position="88"/>
    </location>
</feature>
<dbReference type="Proteomes" id="UP000789901">
    <property type="component" value="Unassembled WGS sequence"/>
</dbReference>
<feature type="non-terminal residue" evidence="1">
    <location>
        <position position="1"/>
    </location>
</feature>
<protein>
    <submittedName>
        <fullName evidence="1">43321_t:CDS:1</fullName>
    </submittedName>
</protein>
<comment type="caution">
    <text evidence="1">The sequence shown here is derived from an EMBL/GenBank/DDBJ whole genome shotgun (WGS) entry which is preliminary data.</text>
</comment>
<name>A0ABN7WYC8_GIGMA</name>
<dbReference type="EMBL" id="CAJVQB010067680">
    <property type="protein sequence ID" value="CAG8842025.1"/>
    <property type="molecule type" value="Genomic_DNA"/>
</dbReference>